<proteinExistence type="predicted"/>
<gene>
    <name evidence="1" type="ORF">DNU06_07385</name>
</gene>
<accession>A0A2W1N1H1</accession>
<organism evidence="1 2">
    <name type="scientific">Putridiphycobacter roseus</name>
    <dbReference type="NCBI Taxonomy" id="2219161"/>
    <lineage>
        <taxon>Bacteria</taxon>
        <taxon>Pseudomonadati</taxon>
        <taxon>Bacteroidota</taxon>
        <taxon>Flavobacteriia</taxon>
        <taxon>Flavobacteriales</taxon>
        <taxon>Crocinitomicaceae</taxon>
        <taxon>Putridiphycobacter</taxon>
    </lineage>
</organism>
<sequence>MENTYIWLMIARNKKKSFLFVSIFFLSFCGFSNSNGGSLFNEKVASLSNDTVYVKAKKDFLNFTHGLYNTLGDTTLSYTAFEYAAKGYFNLLRKRKVSKERFFTVIDFEKPSTEERLFIIDICYNRIIYKSIVSHGKNSGGLYANKFSNTNASHQSSIGFYVTTSTYHSSKYDLALRLDGVEYSNSNASSRGVVMHGAEYATYEFLNRNGMLGRSYGCPAMPYKNFDKVVDWIKHGSCLFIYYPDNYYLKRSRLLNSRDYLAFFV</sequence>
<dbReference type="AlphaFoldDB" id="A0A2W1N1H1"/>
<dbReference type="PANTHER" id="PTHR38477">
    <property type="entry name" value="HYPOTHETICAL EXPORTED PROTEIN"/>
    <property type="match status" value="1"/>
</dbReference>
<evidence type="ECO:0008006" key="3">
    <source>
        <dbReference type="Google" id="ProtNLM"/>
    </source>
</evidence>
<keyword evidence="2" id="KW-1185">Reference proteome</keyword>
<dbReference type="InterPro" id="IPR032676">
    <property type="entry name" value="YkuD_2"/>
</dbReference>
<evidence type="ECO:0000313" key="2">
    <source>
        <dbReference type="Proteomes" id="UP000249248"/>
    </source>
</evidence>
<dbReference type="OrthoDB" id="9815195at2"/>
<dbReference type="PANTHER" id="PTHR38477:SF1">
    <property type="entry name" value="MUREIN L,D-TRANSPEPTIDASE CATALYTIC DOMAIN FAMILY PROTEIN"/>
    <property type="match status" value="1"/>
</dbReference>
<comment type="caution">
    <text evidence="1">The sequence shown here is derived from an EMBL/GenBank/DDBJ whole genome shotgun (WGS) entry which is preliminary data.</text>
</comment>
<reference evidence="1 2" key="1">
    <citation type="submission" date="2018-06" db="EMBL/GenBank/DDBJ databases">
        <title>The draft genome sequence of Crocinitomix sp. SM1701.</title>
        <authorList>
            <person name="Zhang X."/>
        </authorList>
    </citation>
    <scope>NUCLEOTIDE SEQUENCE [LARGE SCALE GENOMIC DNA]</scope>
    <source>
        <strain evidence="1 2">SM1701</strain>
    </source>
</reference>
<name>A0A2W1N1H1_9FLAO</name>
<evidence type="ECO:0000313" key="1">
    <source>
        <dbReference type="EMBL" id="PZE17644.1"/>
    </source>
</evidence>
<dbReference type="Pfam" id="PF13645">
    <property type="entry name" value="YkuD_2"/>
    <property type="match status" value="1"/>
</dbReference>
<dbReference type="RefSeq" id="WP_111062604.1">
    <property type="nucleotide sequence ID" value="NZ_JBHUCU010000027.1"/>
</dbReference>
<dbReference type="Proteomes" id="UP000249248">
    <property type="component" value="Unassembled WGS sequence"/>
</dbReference>
<dbReference type="EMBL" id="QKSB01000003">
    <property type="protein sequence ID" value="PZE17644.1"/>
    <property type="molecule type" value="Genomic_DNA"/>
</dbReference>
<protein>
    <recommendedName>
        <fullName evidence="3">Murein L,D-transpeptidase catalytic domain family protein</fullName>
    </recommendedName>
</protein>